<feature type="region of interest" description="Disordered" evidence="9">
    <location>
        <begin position="757"/>
        <end position="826"/>
    </location>
</feature>
<evidence type="ECO:0000256" key="5">
    <source>
        <dbReference type="ARBA" id="ARBA00023125"/>
    </source>
</evidence>
<evidence type="ECO:0000313" key="11">
    <source>
        <dbReference type="EnsemblMetazoa" id="AALFPA23_023726.P35354"/>
    </source>
</evidence>
<accession>A0ABM2A249</accession>
<dbReference type="InterPro" id="IPR031972">
    <property type="entry name" value="CSRNP_N"/>
</dbReference>
<feature type="compositionally biased region" description="Low complexity" evidence="9">
    <location>
        <begin position="227"/>
        <end position="237"/>
    </location>
</feature>
<feature type="compositionally biased region" description="Polar residues" evidence="9">
    <location>
        <begin position="171"/>
        <end position="182"/>
    </location>
</feature>
<dbReference type="RefSeq" id="XP_062706221.1">
    <property type="nucleotide sequence ID" value="XM_062850237.1"/>
</dbReference>
<reference evidence="12" key="1">
    <citation type="journal article" date="2015" name="Proc. Natl. Acad. Sci. U.S.A.">
        <title>Genome sequence of the Asian Tiger mosquito, Aedes albopictus, reveals insights into its biology, genetics, and evolution.</title>
        <authorList>
            <person name="Chen X.G."/>
            <person name="Jiang X."/>
            <person name="Gu J."/>
            <person name="Xu M."/>
            <person name="Wu Y."/>
            <person name="Deng Y."/>
            <person name="Zhang C."/>
            <person name="Bonizzoni M."/>
            <person name="Dermauw W."/>
            <person name="Vontas J."/>
            <person name="Armbruster P."/>
            <person name="Huang X."/>
            <person name="Yang Y."/>
            <person name="Zhang H."/>
            <person name="He W."/>
            <person name="Peng H."/>
            <person name="Liu Y."/>
            <person name="Wu K."/>
            <person name="Chen J."/>
            <person name="Lirakis M."/>
            <person name="Topalis P."/>
            <person name="Van Leeuwen T."/>
            <person name="Hall A.B."/>
            <person name="Jiang X."/>
            <person name="Thorpe C."/>
            <person name="Mueller R.L."/>
            <person name="Sun C."/>
            <person name="Waterhouse R.M."/>
            <person name="Yan G."/>
            <person name="Tu Z.J."/>
            <person name="Fang X."/>
            <person name="James A.A."/>
        </authorList>
    </citation>
    <scope>NUCLEOTIDE SEQUENCE [LARGE SCALE GENOMIC DNA]</scope>
    <source>
        <strain evidence="12">Foshan</strain>
    </source>
</reference>
<feature type="domain" description="Cysteine/serine-rich nuclear protein N-terminal" evidence="10">
    <location>
        <begin position="275"/>
        <end position="473"/>
    </location>
</feature>
<dbReference type="EnsemblMetazoa" id="AALFPA23_023726.R35356">
    <property type="protein sequence ID" value="AALFPA23_023726.P35356"/>
    <property type="gene ID" value="AALFPA23_023726"/>
</dbReference>
<keyword evidence="4" id="KW-0805">Transcription regulation</keyword>
<dbReference type="GeneID" id="109420669"/>
<feature type="region of interest" description="Disordered" evidence="9">
    <location>
        <begin position="105"/>
        <end position="126"/>
    </location>
</feature>
<feature type="region of interest" description="Disordered" evidence="9">
    <location>
        <begin position="219"/>
        <end position="276"/>
    </location>
</feature>
<dbReference type="RefSeq" id="XP_029708749.1">
    <property type="nucleotide sequence ID" value="XM_029852889.2"/>
</dbReference>
<feature type="region of interest" description="Disordered" evidence="9">
    <location>
        <begin position="147"/>
        <end position="182"/>
    </location>
</feature>
<feature type="compositionally biased region" description="Low complexity" evidence="9">
    <location>
        <begin position="704"/>
        <end position="714"/>
    </location>
</feature>
<dbReference type="Proteomes" id="UP000069940">
    <property type="component" value="Unassembled WGS sequence"/>
</dbReference>
<keyword evidence="7" id="KW-0804">Transcription</keyword>
<keyword evidence="5" id="KW-0238">DNA-binding</keyword>
<dbReference type="RefSeq" id="XP_029708748.1">
    <property type="nucleotide sequence ID" value="XM_029852888.2"/>
</dbReference>
<feature type="region of interest" description="Disordered" evidence="9">
    <location>
        <begin position="647"/>
        <end position="724"/>
    </location>
</feature>
<evidence type="ECO:0000256" key="4">
    <source>
        <dbReference type="ARBA" id="ARBA00023015"/>
    </source>
</evidence>
<dbReference type="EnsemblMetazoa" id="AALFPA23_023726.R35357">
    <property type="protein sequence ID" value="AALFPA23_023726.P35357"/>
    <property type="gene ID" value="AALFPA23_023726"/>
</dbReference>
<keyword evidence="3" id="KW-0053">Apoptosis</keyword>
<dbReference type="PRINTS" id="PR02031">
    <property type="entry name" value="CYSSERRICHNP"/>
</dbReference>
<comment type="subcellular location">
    <subcellularLocation>
        <location evidence="1">Nucleus</location>
    </subcellularLocation>
</comment>
<evidence type="ECO:0000256" key="8">
    <source>
        <dbReference type="ARBA" id="ARBA00023242"/>
    </source>
</evidence>
<feature type="region of interest" description="Disordered" evidence="9">
    <location>
        <begin position="607"/>
        <end position="634"/>
    </location>
</feature>
<protein>
    <recommendedName>
        <fullName evidence="10">Cysteine/serine-rich nuclear protein N-terminal domain-containing protein</fullName>
    </recommendedName>
</protein>
<evidence type="ECO:0000256" key="2">
    <source>
        <dbReference type="ARBA" id="ARBA00008548"/>
    </source>
</evidence>
<feature type="compositionally biased region" description="Acidic residues" evidence="9">
    <location>
        <begin position="346"/>
        <end position="363"/>
    </location>
</feature>
<sequence length="848" mass="90671">MLKPIKNLLTYLQKNANGSTIFGLTNGMGPIEEPTLHEAADIMSSEEHNCEDPLYDPLALDECDNHDVLNVSNVSATTTGTTSGSELDTSTGQIILVDVTSLKSPVAAGTQEDEDDRGGGGGGGGGICSAVNLDPVNTSVNGLNESALSLENDGDDPNETKSTNLDDDSFKTASCGDTPNVSVNGSVAETFVDARHTNGVPEVTTDNGGLAVVVATANQEEEEASDGSDSGLGSEPSRNLSTTLDKGVAVVELPKSNLKRRSAEETTGASTEKRPKKGITFDGVTVYYFTRMQGFGCVPSQGGCTLGMEFQHMHSKRFTLAEHAAEQRKVHRAQLQELNPRSSSSEETDSDEEPSESGSEAESESYGFLQPVTTRQRRALLKAAGVRKIDSTEKDECRLIRTSREVCGCTCRGYCDPDTCSCSQAGIKCQVDRPSFPCGCTQDGCANVVGRVEFNPARVRTHFIHTIMRLNLDNKTGGDELGGMGMHSAGGYGNGKDWSSGPVRLPGLYGMVGINGVGVDTVDSYHHQHHHLHHSLPQHQYGVSHNYLANHPVSPGVVHQAGESLDLHYAFRDYYGTPQQPGDQLAMSSSLMAPYYGNYPTAMDQQYHQSHHSGLVLDQRPSDPHSPYHSQMETVPSSAVILDEDTTLNTPINPNFSCDEQSSPADSLPPSTSARIFVDQQHDSQTSCSSSEPNRQPTEDPLASASNQSSSPTSGDFIDLNTPLPSNSDRLEAINDLLASSRHQLTIAQRSVIAEEDDELSDFRDPPVMPLSSVVDSSEPCTTDGDDTQDDEPQPHEPNPGDGSVKDAPPSLNNPDIGTGGCSNGPIIETCENLSEIIKNSIVETVSN</sequence>
<keyword evidence="8" id="KW-0539">Nucleus</keyword>
<dbReference type="EnsemblMetazoa" id="AALFPA23_023726.R35354">
    <property type="protein sequence ID" value="AALFPA23_023726.P35354"/>
    <property type="gene ID" value="AALFPA23_023726"/>
</dbReference>
<keyword evidence="12" id="KW-1185">Reference proteome</keyword>
<dbReference type="EnsemblMetazoa" id="AALFPA23_023726.R35355">
    <property type="protein sequence ID" value="AALFPA23_023726.P35355"/>
    <property type="gene ID" value="AALFPA23_023726"/>
</dbReference>
<dbReference type="Pfam" id="PF16019">
    <property type="entry name" value="CSRNP_N"/>
    <property type="match status" value="1"/>
</dbReference>
<organism evidence="11 12">
    <name type="scientific">Aedes albopictus</name>
    <name type="common">Asian tiger mosquito</name>
    <name type="synonym">Stegomyia albopicta</name>
    <dbReference type="NCBI Taxonomy" id="7160"/>
    <lineage>
        <taxon>Eukaryota</taxon>
        <taxon>Metazoa</taxon>
        <taxon>Ecdysozoa</taxon>
        <taxon>Arthropoda</taxon>
        <taxon>Hexapoda</taxon>
        <taxon>Insecta</taxon>
        <taxon>Pterygota</taxon>
        <taxon>Neoptera</taxon>
        <taxon>Endopterygota</taxon>
        <taxon>Diptera</taxon>
        <taxon>Nematocera</taxon>
        <taxon>Culicoidea</taxon>
        <taxon>Culicidae</taxon>
        <taxon>Culicinae</taxon>
        <taxon>Aedini</taxon>
        <taxon>Aedes</taxon>
        <taxon>Stegomyia</taxon>
    </lineage>
</organism>
<reference evidence="11" key="2">
    <citation type="submission" date="2025-05" db="UniProtKB">
        <authorList>
            <consortium name="EnsemblMetazoa"/>
        </authorList>
    </citation>
    <scope>IDENTIFICATION</scope>
    <source>
        <strain evidence="11">Foshan</strain>
    </source>
</reference>
<evidence type="ECO:0000256" key="6">
    <source>
        <dbReference type="ARBA" id="ARBA00023159"/>
    </source>
</evidence>
<comment type="similarity">
    <text evidence="2">Belongs to the AXUD1 family.</text>
</comment>
<feature type="compositionally biased region" description="Polar residues" evidence="9">
    <location>
        <begin position="683"/>
        <end position="696"/>
    </location>
</feature>
<evidence type="ECO:0000256" key="9">
    <source>
        <dbReference type="SAM" id="MobiDB-lite"/>
    </source>
</evidence>
<name>A0ABM2A249_AEDAL</name>
<dbReference type="RefSeq" id="XP_019550636.2">
    <property type="nucleotide sequence ID" value="XM_019695091.3"/>
</dbReference>
<feature type="compositionally biased region" description="Polar residues" evidence="9">
    <location>
        <begin position="647"/>
        <end position="674"/>
    </location>
</feature>
<keyword evidence="6" id="KW-0010">Activator</keyword>
<evidence type="ECO:0000259" key="10">
    <source>
        <dbReference type="Pfam" id="PF16019"/>
    </source>
</evidence>
<evidence type="ECO:0000313" key="12">
    <source>
        <dbReference type="Proteomes" id="UP000069940"/>
    </source>
</evidence>
<dbReference type="InterPro" id="IPR023260">
    <property type="entry name" value="Cys/Ser-rich_nuc_prot"/>
</dbReference>
<dbReference type="PANTHER" id="PTHR13580">
    <property type="entry name" value="TGF-BETA INDUCED APOPTOSIS PROTEIN"/>
    <property type="match status" value="1"/>
</dbReference>
<evidence type="ECO:0000256" key="1">
    <source>
        <dbReference type="ARBA" id="ARBA00004123"/>
    </source>
</evidence>
<dbReference type="PANTHER" id="PTHR13580:SF9">
    <property type="entry name" value="AXIN1 UP-REGULATED 1, ISOFORM A"/>
    <property type="match status" value="1"/>
</dbReference>
<evidence type="ECO:0000256" key="3">
    <source>
        <dbReference type="ARBA" id="ARBA00022703"/>
    </source>
</evidence>
<proteinExistence type="inferred from homology"/>
<feature type="region of interest" description="Disordered" evidence="9">
    <location>
        <begin position="323"/>
        <end position="368"/>
    </location>
</feature>
<evidence type="ECO:0000256" key="7">
    <source>
        <dbReference type="ARBA" id="ARBA00023163"/>
    </source>
</evidence>